<dbReference type="Pfam" id="PF00012">
    <property type="entry name" value="HSP70"/>
    <property type="match status" value="1"/>
</dbReference>
<name>A0AAJ0HDJ0_9PEZI</name>
<dbReference type="Gene3D" id="3.90.640.10">
    <property type="entry name" value="Actin, Chain A, domain 4"/>
    <property type="match status" value="1"/>
</dbReference>
<dbReference type="PANTHER" id="PTHR14187:SF81">
    <property type="entry name" value="HSP70 FAMILY PROTEIN (AFU_ORTHOLOGUE AFUA_4G14040)"/>
    <property type="match status" value="1"/>
</dbReference>
<evidence type="ECO:0000313" key="4">
    <source>
        <dbReference type="Proteomes" id="UP001275084"/>
    </source>
</evidence>
<dbReference type="CDD" id="cd10170">
    <property type="entry name" value="ASKHA_NBD_HSP70"/>
    <property type="match status" value="1"/>
</dbReference>
<reference evidence="3" key="1">
    <citation type="journal article" date="2023" name="Mol. Phylogenet. Evol.">
        <title>Genome-scale phylogeny and comparative genomics of the fungal order Sordariales.</title>
        <authorList>
            <person name="Hensen N."/>
            <person name="Bonometti L."/>
            <person name="Westerberg I."/>
            <person name="Brannstrom I.O."/>
            <person name="Guillou S."/>
            <person name="Cros-Aarteil S."/>
            <person name="Calhoun S."/>
            <person name="Haridas S."/>
            <person name="Kuo A."/>
            <person name="Mondo S."/>
            <person name="Pangilinan J."/>
            <person name="Riley R."/>
            <person name="LaButti K."/>
            <person name="Andreopoulos B."/>
            <person name="Lipzen A."/>
            <person name="Chen C."/>
            <person name="Yan M."/>
            <person name="Daum C."/>
            <person name="Ng V."/>
            <person name="Clum A."/>
            <person name="Steindorff A."/>
            <person name="Ohm R.A."/>
            <person name="Martin F."/>
            <person name="Silar P."/>
            <person name="Natvig D.O."/>
            <person name="Lalanne C."/>
            <person name="Gautier V."/>
            <person name="Ament-Velasquez S.L."/>
            <person name="Kruys A."/>
            <person name="Hutchinson M.I."/>
            <person name="Powell A.J."/>
            <person name="Barry K."/>
            <person name="Miller A.N."/>
            <person name="Grigoriev I.V."/>
            <person name="Debuchy R."/>
            <person name="Gladieux P."/>
            <person name="Hiltunen Thoren M."/>
            <person name="Johannesson H."/>
        </authorList>
    </citation>
    <scope>NUCLEOTIDE SEQUENCE</scope>
    <source>
        <strain evidence="3">CBS 955.72</strain>
    </source>
</reference>
<dbReference type="EMBL" id="JAUIQD010000005">
    <property type="protein sequence ID" value="KAK3348636.1"/>
    <property type="molecule type" value="Genomic_DNA"/>
</dbReference>
<dbReference type="PANTHER" id="PTHR14187">
    <property type="entry name" value="ALPHA KINASE/ELONGATION FACTOR 2 KINASE"/>
    <property type="match status" value="1"/>
</dbReference>
<accession>A0AAJ0HDJ0</accession>
<comment type="caution">
    <text evidence="3">The sequence shown here is derived from an EMBL/GenBank/DDBJ whole genome shotgun (WGS) entry which is preliminary data.</text>
</comment>
<dbReference type="Gene3D" id="3.30.420.40">
    <property type="match status" value="2"/>
</dbReference>
<keyword evidence="2" id="KW-0067">ATP-binding</keyword>
<dbReference type="GO" id="GO:0140662">
    <property type="term" value="F:ATP-dependent protein folding chaperone"/>
    <property type="evidence" value="ECO:0007669"/>
    <property type="project" value="InterPro"/>
</dbReference>
<protein>
    <recommendedName>
        <fullName evidence="5">Actin-like ATPase domain-containing protein</fullName>
    </recommendedName>
</protein>
<evidence type="ECO:0000256" key="2">
    <source>
        <dbReference type="ARBA" id="ARBA00022840"/>
    </source>
</evidence>
<dbReference type="InterPro" id="IPR013126">
    <property type="entry name" value="Hsp_70_fam"/>
</dbReference>
<keyword evidence="1" id="KW-0547">Nucleotide-binding</keyword>
<reference evidence="3" key="2">
    <citation type="submission" date="2023-06" db="EMBL/GenBank/DDBJ databases">
        <authorList>
            <consortium name="Lawrence Berkeley National Laboratory"/>
            <person name="Haridas S."/>
            <person name="Hensen N."/>
            <person name="Bonometti L."/>
            <person name="Westerberg I."/>
            <person name="Brannstrom I.O."/>
            <person name="Guillou S."/>
            <person name="Cros-Aarteil S."/>
            <person name="Calhoun S."/>
            <person name="Kuo A."/>
            <person name="Mondo S."/>
            <person name="Pangilinan J."/>
            <person name="Riley R."/>
            <person name="Labutti K."/>
            <person name="Andreopoulos B."/>
            <person name="Lipzen A."/>
            <person name="Chen C."/>
            <person name="Yanf M."/>
            <person name="Daum C."/>
            <person name="Ng V."/>
            <person name="Clum A."/>
            <person name="Steindorff A."/>
            <person name="Ohm R."/>
            <person name="Martin F."/>
            <person name="Silar P."/>
            <person name="Natvig D."/>
            <person name="Lalanne C."/>
            <person name="Gautier V."/>
            <person name="Ament-Velasquez S.L."/>
            <person name="Kruys A."/>
            <person name="Hutchinson M.I."/>
            <person name="Powell A.J."/>
            <person name="Barry K."/>
            <person name="Miller A.N."/>
            <person name="Grigoriev I.V."/>
            <person name="Debuchy R."/>
            <person name="Gladieux P."/>
            <person name="Thoren M.H."/>
            <person name="Johannesson H."/>
        </authorList>
    </citation>
    <scope>NUCLEOTIDE SEQUENCE</scope>
    <source>
        <strain evidence="3">CBS 955.72</strain>
    </source>
</reference>
<proteinExistence type="predicted"/>
<sequence>MAPGKRLIVGIDYGTTFSGISYAMSTTTKPEDVNFVAGWGSRNRRYQHELQVPSRIAYGETTEWGYGIQPGTTAYCWTKLLLDRHTEITSFDDTDILQKFEGAGLLQVPPGKTAQTVVGDFLGELYKFLMKTLEQKLSHSILEVTPIDFWITLPALWSVRADNATKDAAIGAGFGSRRGDRIHLIREPEAAAIASLRSMNSRESHPLIQPGNGVLVCDCGGGTVDLASYEIQTVYPRLSLKQACVSKGGKCGSTSIDRAFYKLMCDRFGSAFTELDSSKTGPNSKFMLDFEAIKRSFGESEYEQINRLTLKMDRADDSDYYSAEDYEVIVTDDELETLFDPIVEKIIGLLEQQVRATRVEGNLRVNLVVLVGGFGESLYLFGKLQSWCQARNIELIAPTKSWEAICLGATLRGLEGNIVKEKRSRFHIGIAVAHLFLPGDDEMLTFIDKWSGKKMTKGFAEWIVNRGEIITPGMAKRTGFFWLSLTGNESKIFSTTIYQSEQPITPKKIYDAGVTQMGNIVEDLTEVDLSTFESKQVSSPSYPFVTGRVWYVKVAYELVLDDDLGYMYFKTICQGKVIGKTTLHFGDNEFL</sequence>
<evidence type="ECO:0008006" key="5">
    <source>
        <dbReference type="Google" id="ProtNLM"/>
    </source>
</evidence>
<dbReference type="AlphaFoldDB" id="A0AAJ0HDJ0"/>
<dbReference type="GO" id="GO:0005524">
    <property type="term" value="F:ATP binding"/>
    <property type="evidence" value="ECO:0007669"/>
    <property type="project" value="UniProtKB-KW"/>
</dbReference>
<organism evidence="3 4">
    <name type="scientific">Lasiosphaeria hispida</name>
    <dbReference type="NCBI Taxonomy" id="260671"/>
    <lineage>
        <taxon>Eukaryota</taxon>
        <taxon>Fungi</taxon>
        <taxon>Dikarya</taxon>
        <taxon>Ascomycota</taxon>
        <taxon>Pezizomycotina</taxon>
        <taxon>Sordariomycetes</taxon>
        <taxon>Sordariomycetidae</taxon>
        <taxon>Sordariales</taxon>
        <taxon>Lasiosphaeriaceae</taxon>
        <taxon>Lasiosphaeria</taxon>
    </lineage>
</organism>
<dbReference type="InterPro" id="IPR043129">
    <property type="entry name" value="ATPase_NBD"/>
</dbReference>
<keyword evidence="4" id="KW-1185">Reference proteome</keyword>
<dbReference type="SUPFAM" id="SSF53067">
    <property type="entry name" value="Actin-like ATPase domain"/>
    <property type="match status" value="2"/>
</dbReference>
<evidence type="ECO:0000256" key="1">
    <source>
        <dbReference type="ARBA" id="ARBA00022741"/>
    </source>
</evidence>
<evidence type="ECO:0000313" key="3">
    <source>
        <dbReference type="EMBL" id="KAK3348636.1"/>
    </source>
</evidence>
<dbReference type="Proteomes" id="UP001275084">
    <property type="component" value="Unassembled WGS sequence"/>
</dbReference>
<gene>
    <name evidence="3" type="ORF">B0T25DRAFT_546149</name>
</gene>